<evidence type="ECO:0000256" key="2">
    <source>
        <dbReference type="SAM" id="SignalP"/>
    </source>
</evidence>
<protein>
    <submittedName>
        <fullName evidence="4">Phospholipase/Carboxylesterase</fullName>
    </submittedName>
</protein>
<feature type="signal peptide" evidence="2">
    <location>
        <begin position="1"/>
        <end position="29"/>
    </location>
</feature>
<reference evidence="5" key="1">
    <citation type="submission" date="2016-10" db="EMBL/GenBank/DDBJ databases">
        <authorList>
            <person name="Varghese N."/>
            <person name="Submissions S."/>
        </authorList>
    </citation>
    <scope>NUCLEOTIDE SEQUENCE [LARGE SCALE GENOMIC DNA]</scope>
    <source>
        <strain evidence="5">LP51</strain>
    </source>
</reference>
<dbReference type="STRING" id="1436961.SAMN05421739_10577"/>
<evidence type="ECO:0000259" key="3">
    <source>
        <dbReference type="Pfam" id="PF02230"/>
    </source>
</evidence>
<evidence type="ECO:0000313" key="5">
    <source>
        <dbReference type="Proteomes" id="UP000198724"/>
    </source>
</evidence>
<accession>A0A1I2WN49</accession>
<feature type="chain" id="PRO_5011710305" evidence="2">
    <location>
        <begin position="30"/>
        <end position="270"/>
    </location>
</feature>
<gene>
    <name evidence="4" type="ORF">SAMN05421739_10577</name>
</gene>
<dbReference type="PANTHER" id="PTHR43037:SF1">
    <property type="entry name" value="BLL1128 PROTEIN"/>
    <property type="match status" value="1"/>
</dbReference>
<name>A0A1I2WN49_9BACT</name>
<dbReference type="RefSeq" id="WP_092103169.1">
    <property type="nucleotide sequence ID" value="NZ_FOOT01000005.1"/>
</dbReference>
<dbReference type="InterPro" id="IPR003140">
    <property type="entry name" value="PLipase/COase/thioEstase"/>
</dbReference>
<dbReference type="EMBL" id="FOOT01000005">
    <property type="protein sequence ID" value="SFH01776.1"/>
    <property type="molecule type" value="Genomic_DNA"/>
</dbReference>
<dbReference type="InterPro" id="IPR029058">
    <property type="entry name" value="AB_hydrolase_fold"/>
</dbReference>
<proteinExistence type="predicted"/>
<dbReference type="Gene3D" id="3.40.50.1820">
    <property type="entry name" value="alpha/beta hydrolase"/>
    <property type="match status" value="1"/>
</dbReference>
<dbReference type="PANTHER" id="PTHR43037">
    <property type="entry name" value="UNNAMED PRODUCT-RELATED"/>
    <property type="match status" value="1"/>
</dbReference>
<sequence length="270" mass="30437">MIKYKHTLTYRCSLIALLFLLLASITTQAQGELDAYERQVYVQGNDTLPYRILYPKNFDQKKKYPLVLVLHGAGERGTNNESQLVYGAKRFLEEQEQFPAIVVFPQCPKDSYWSNVNIVPNAQGQRTFNFQAGGEPTRAMAALMGLLKQLRKSGNVDKDRVYLGGLSMGGMGTFELLWRQPKTFAAAFPICGGGAPEMARKYAKKVESFWVFHGEKDGVVPVEHSRIMAGAIENAGGDVKLTVYPGVNHNSWDYAFREPELLRWLFSQEK</sequence>
<dbReference type="SUPFAM" id="SSF53474">
    <property type="entry name" value="alpha/beta-Hydrolases"/>
    <property type="match status" value="1"/>
</dbReference>
<dbReference type="Pfam" id="PF02230">
    <property type="entry name" value="Abhydrolase_2"/>
    <property type="match status" value="1"/>
</dbReference>
<dbReference type="InterPro" id="IPR050955">
    <property type="entry name" value="Plant_Biomass_Hydrol_Est"/>
</dbReference>
<keyword evidence="5" id="KW-1185">Reference proteome</keyword>
<dbReference type="Proteomes" id="UP000198724">
    <property type="component" value="Unassembled WGS sequence"/>
</dbReference>
<evidence type="ECO:0000313" key="4">
    <source>
        <dbReference type="EMBL" id="SFH01776.1"/>
    </source>
</evidence>
<dbReference type="AlphaFoldDB" id="A0A1I2WN49"/>
<organism evidence="4 5">
    <name type="scientific">Pontibacter chinhatensis</name>
    <dbReference type="NCBI Taxonomy" id="1436961"/>
    <lineage>
        <taxon>Bacteria</taxon>
        <taxon>Pseudomonadati</taxon>
        <taxon>Bacteroidota</taxon>
        <taxon>Cytophagia</taxon>
        <taxon>Cytophagales</taxon>
        <taxon>Hymenobacteraceae</taxon>
        <taxon>Pontibacter</taxon>
    </lineage>
</organism>
<keyword evidence="1 2" id="KW-0732">Signal</keyword>
<evidence type="ECO:0000256" key="1">
    <source>
        <dbReference type="ARBA" id="ARBA00022729"/>
    </source>
</evidence>
<dbReference type="OrthoDB" id="9764953at2"/>
<feature type="domain" description="Phospholipase/carboxylesterase/thioesterase" evidence="3">
    <location>
        <begin position="60"/>
        <end position="254"/>
    </location>
</feature>
<dbReference type="GO" id="GO:0016787">
    <property type="term" value="F:hydrolase activity"/>
    <property type="evidence" value="ECO:0007669"/>
    <property type="project" value="InterPro"/>
</dbReference>